<feature type="compositionally biased region" description="Basic and acidic residues" evidence="2">
    <location>
        <begin position="25"/>
        <end position="46"/>
    </location>
</feature>
<reference evidence="4" key="1">
    <citation type="journal article" date="2021" name="IMA Fungus">
        <title>Genomic characterization of three marine fungi, including Emericellopsis atlantica sp. nov. with signatures of a generalist lifestyle and marine biomass degradation.</title>
        <authorList>
            <person name="Hagestad O.C."/>
            <person name="Hou L."/>
            <person name="Andersen J.H."/>
            <person name="Hansen E.H."/>
            <person name="Altermark B."/>
            <person name="Li C."/>
            <person name="Kuhnert E."/>
            <person name="Cox R.J."/>
            <person name="Crous P.W."/>
            <person name="Spatafora J.W."/>
            <person name="Lail K."/>
            <person name="Amirebrahimi M."/>
            <person name="Lipzen A."/>
            <person name="Pangilinan J."/>
            <person name="Andreopoulos W."/>
            <person name="Hayes R.D."/>
            <person name="Ng V."/>
            <person name="Grigoriev I.V."/>
            <person name="Jackson S.A."/>
            <person name="Sutton T.D.S."/>
            <person name="Dobson A.D.W."/>
            <person name="Rama T."/>
        </authorList>
    </citation>
    <scope>NUCLEOTIDE SEQUENCE</scope>
    <source>
        <strain evidence="4">TRa3180A</strain>
    </source>
</reference>
<gene>
    <name evidence="4" type="ORF">BJ878DRAFT_286508</name>
</gene>
<comment type="caution">
    <text evidence="4">The sequence shown here is derived from an EMBL/GenBank/DDBJ whole genome shotgun (WGS) entry which is preliminary data.</text>
</comment>
<feature type="coiled-coil region" evidence="1">
    <location>
        <begin position="463"/>
        <end position="490"/>
    </location>
</feature>
<dbReference type="EMBL" id="MU253743">
    <property type="protein sequence ID" value="KAG9248763.1"/>
    <property type="molecule type" value="Genomic_DNA"/>
</dbReference>
<evidence type="ECO:0000256" key="2">
    <source>
        <dbReference type="SAM" id="MobiDB-lite"/>
    </source>
</evidence>
<feature type="region of interest" description="Disordered" evidence="2">
    <location>
        <begin position="25"/>
        <end position="293"/>
    </location>
</feature>
<feature type="domain" description="DUF8035" evidence="3">
    <location>
        <begin position="288"/>
        <end position="341"/>
    </location>
</feature>
<keyword evidence="1" id="KW-0175">Coiled coil</keyword>
<dbReference type="AlphaFoldDB" id="A0A9P7ZC80"/>
<organism evidence="4 5">
    <name type="scientific">Calycina marina</name>
    <dbReference type="NCBI Taxonomy" id="1763456"/>
    <lineage>
        <taxon>Eukaryota</taxon>
        <taxon>Fungi</taxon>
        <taxon>Dikarya</taxon>
        <taxon>Ascomycota</taxon>
        <taxon>Pezizomycotina</taxon>
        <taxon>Leotiomycetes</taxon>
        <taxon>Helotiales</taxon>
        <taxon>Pezizellaceae</taxon>
        <taxon>Calycina</taxon>
    </lineage>
</organism>
<feature type="compositionally biased region" description="Basic and acidic residues" evidence="2">
    <location>
        <begin position="217"/>
        <end position="233"/>
    </location>
</feature>
<proteinExistence type="predicted"/>
<name>A0A9P7ZC80_9HELO</name>
<feature type="compositionally biased region" description="Basic and acidic residues" evidence="2">
    <location>
        <begin position="64"/>
        <end position="125"/>
    </location>
</feature>
<evidence type="ECO:0000313" key="4">
    <source>
        <dbReference type="EMBL" id="KAG9248763.1"/>
    </source>
</evidence>
<dbReference type="Pfam" id="PF26118">
    <property type="entry name" value="DUF8035"/>
    <property type="match status" value="1"/>
</dbReference>
<feature type="compositionally biased region" description="Basic and acidic residues" evidence="2">
    <location>
        <begin position="149"/>
        <end position="175"/>
    </location>
</feature>
<dbReference type="Proteomes" id="UP000887226">
    <property type="component" value="Unassembled WGS sequence"/>
</dbReference>
<feature type="region of interest" description="Disordered" evidence="2">
    <location>
        <begin position="426"/>
        <end position="447"/>
    </location>
</feature>
<dbReference type="InterPro" id="IPR058348">
    <property type="entry name" value="DUF8035"/>
</dbReference>
<feature type="compositionally biased region" description="Basic residues" evidence="2">
    <location>
        <begin position="234"/>
        <end position="249"/>
    </location>
</feature>
<sequence>MSRYGGQSRGGGDRWDAERFEIEERSRRFEEREPARFEERERDTRFSSRSGGGFNAFPPRRRQHSDEDFDRRGPPSRFDDRGPPARFEEDRYEKKAYHDEEPRYERERERGGERTNITIEKEREYYSPSPPRRGPARPSFMRRQSSLDTFDRKPLTRFQGREEYGPPARYREEPRLPALTPIPLPRTRQLGPPPKSRYEERDYEEIRVAEPDFYGDDEYRGYPERVREREIVRTKRSRSKERRRSRSRSHSRESVKSRATRTVRSSSSSSAETTVSRATTAARNEFPKKGKTRMPARLVSKRVISDLGYQFEEEGDVIVIQKALGRENIDEVIKLSEDYKKSENPPITETEVTTYLVDADVQPPPQPVHFEHHHHAPSHAPRTVYEERRTEEVFTIPPPPQKYYTPPPPPPATYENVTDTKIMTRSVSPPRHHHHHHDAVIIDSPGPREHGALVVASHGPRDERSIRDEIRALEVEKEALRAEKRAEKEFRKADRIRRGGRHSEGDLVLYEERDEYMSGPVTVIKNEYVEESGGVKILKDKKGRMAISVPKYIR</sequence>
<protein>
    <recommendedName>
        <fullName evidence="3">DUF8035 domain-containing protein</fullName>
    </recommendedName>
</protein>
<evidence type="ECO:0000313" key="5">
    <source>
        <dbReference type="Proteomes" id="UP000887226"/>
    </source>
</evidence>
<dbReference type="OrthoDB" id="5428245at2759"/>
<feature type="compositionally biased region" description="Low complexity" evidence="2">
    <location>
        <begin position="260"/>
        <end position="283"/>
    </location>
</feature>
<accession>A0A9P7ZC80</accession>
<keyword evidence="5" id="KW-1185">Reference proteome</keyword>
<feature type="compositionally biased region" description="Basic and acidic residues" evidence="2">
    <location>
        <begin position="196"/>
        <end position="210"/>
    </location>
</feature>
<evidence type="ECO:0000259" key="3">
    <source>
        <dbReference type="Pfam" id="PF26118"/>
    </source>
</evidence>
<evidence type="ECO:0000256" key="1">
    <source>
        <dbReference type="SAM" id="Coils"/>
    </source>
</evidence>